<accession>A0A6V8HQX6</accession>
<dbReference type="Pfam" id="PF05639">
    <property type="entry name" value="Pup"/>
    <property type="match status" value="1"/>
</dbReference>
<protein>
    <submittedName>
        <fullName evidence="2">Uncharacterized protein</fullName>
    </submittedName>
</protein>
<dbReference type="GO" id="GO:0070490">
    <property type="term" value="P:protein pupylation"/>
    <property type="evidence" value="ECO:0007669"/>
    <property type="project" value="InterPro"/>
</dbReference>
<dbReference type="GO" id="GO:0070628">
    <property type="term" value="F:proteasome binding"/>
    <property type="evidence" value="ECO:0007669"/>
    <property type="project" value="InterPro"/>
</dbReference>
<dbReference type="EMBL" id="DF933856">
    <property type="protein sequence ID" value="GAM43742.1"/>
    <property type="molecule type" value="Genomic_DNA"/>
</dbReference>
<dbReference type="GO" id="GO:0031386">
    <property type="term" value="F:protein tag activity"/>
    <property type="evidence" value="ECO:0007669"/>
    <property type="project" value="InterPro"/>
</dbReference>
<keyword evidence="1" id="KW-0732">Signal</keyword>
<evidence type="ECO:0000256" key="1">
    <source>
        <dbReference type="SAM" id="SignalP"/>
    </source>
</evidence>
<proteinExistence type="predicted"/>
<gene>
    <name evidence="2" type="ORF">TCE0_060r18799</name>
</gene>
<feature type="signal peptide" evidence="1">
    <location>
        <begin position="1"/>
        <end position="18"/>
    </location>
</feature>
<evidence type="ECO:0000313" key="3">
    <source>
        <dbReference type="Proteomes" id="UP000053095"/>
    </source>
</evidence>
<dbReference type="GO" id="GO:0019941">
    <property type="term" value="P:modification-dependent protein catabolic process"/>
    <property type="evidence" value="ECO:0007669"/>
    <property type="project" value="InterPro"/>
</dbReference>
<organism evidence="2 3">
    <name type="scientific">Talaromyces pinophilus</name>
    <name type="common">Penicillium pinophilum</name>
    <dbReference type="NCBI Taxonomy" id="128442"/>
    <lineage>
        <taxon>Eukaryota</taxon>
        <taxon>Fungi</taxon>
        <taxon>Dikarya</taxon>
        <taxon>Ascomycota</taxon>
        <taxon>Pezizomycotina</taxon>
        <taxon>Eurotiomycetes</taxon>
        <taxon>Eurotiomycetidae</taxon>
        <taxon>Eurotiales</taxon>
        <taxon>Trichocomaceae</taxon>
        <taxon>Talaromyces</taxon>
        <taxon>Talaromyces sect. Talaromyces</taxon>
    </lineage>
</organism>
<comment type="caution">
    <text evidence="2">The sequence shown here is derived from an EMBL/GenBank/DDBJ whole genome shotgun (WGS) entry which is preliminary data.</text>
</comment>
<sequence length="225" mass="24977">MKFLNLLTASLCTAAASAAAVALPETSYHYFKSDGTEVLLKNYSQPITIGGVAIGTIELPSHNASRTVHSLTSGHHFGHRDWLITRDGDGYSWTYKEGFSDRRSNCKFKLVTPKNKTEAVGKTTLRVRGRNFEYITDEVDDILDEIDDVLEEEYYNYVSSYVIEYNTGILPPYPQISWSAGGPATYGEMSLFAANDFTADPILSIASLADDIVNILFDAWGFFVN</sequence>
<evidence type="ECO:0000313" key="2">
    <source>
        <dbReference type="EMBL" id="GAM43742.1"/>
    </source>
</evidence>
<reference evidence="3" key="1">
    <citation type="journal article" date="2015" name="Genome Announc.">
        <title>Draft genome sequence of Talaromyces cellulolyticus strain Y-94, a source of lignocellulosic biomass-degrading enzymes.</title>
        <authorList>
            <person name="Fujii T."/>
            <person name="Koike H."/>
            <person name="Sawayama S."/>
            <person name="Yano S."/>
            <person name="Inoue H."/>
        </authorList>
    </citation>
    <scope>NUCLEOTIDE SEQUENCE [LARGE SCALE GENOMIC DNA]</scope>
    <source>
        <strain evidence="3">Y-94</strain>
    </source>
</reference>
<keyword evidence="3" id="KW-1185">Reference proteome</keyword>
<dbReference type="AlphaFoldDB" id="A0A6V8HQX6"/>
<feature type="chain" id="PRO_5028361587" evidence="1">
    <location>
        <begin position="19"/>
        <end position="225"/>
    </location>
</feature>
<name>A0A6V8HQX6_TALPI</name>
<dbReference type="InterPro" id="IPR008515">
    <property type="entry name" value="Ubiquitin-like_Pup"/>
</dbReference>
<dbReference type="Proteomes" id="UP000053095">
    <property type="component" value="Unassembled WGS sequence"/>
</dbReference>
<dbReference type="GO" id="GO:0010498">
    <property type="term" value="P:proteasomal protein catabolic process"/>
    <property type="evidence" value="ECO:0007669"/>
    <property type="project" value="InterPro"/>
</dbReference>